<evidence type="ECO:0000256" key="6">
    <source>
        <dbReference type="ARBA" id="ARBA00023014"/>
    </source>
</evidence>
<dbReference type="InterPro" id="IPR051329">
    <property type="entry name" value="NIR_SIR_4Fe-4S"/>
</dbReference>
<dbReference type="Pfam" id="PF03460">
    <property type="entry name" value="NIR_SIR_ferr"/>
    <property type="match status" value="2"/>
</dbReference>
<dbReference type="SUPFAM" id="SSF55124">
    <property type="entry name" value="Nitrite/Sulfite reductase N-terminal domain-like"/>
    <property type="match status" value="2"/>
</dbReference>
<keyword evidence="3" id="KW-0479">Metal-binding</keyword>
<feature type="region of interest" description="Disordered" evidence="7">
    <location>
        <begin position="1"/>
        <end position="21"/>
    </location>
</feature>
<keyword evidence="6" id="KW-0411">Iron-sulfur</keyword>
<keyword evidence="10" id="KW-1185">Reference proteome</keyword>
<reference evidence="10" key="1">
    <citation type="journal article" date="2019" name="Int. J. Syst. Evol. Microbiol.">
        <title>The Global Catalogue of Microorganisms (GCM) 10K type strain sequencing project: providing services to taxonomists for standard genome sequencing and annotation.</title>
        <authorList>
            <consortium name="The Broad Institute Genomics Platform"/>
            <consortium name="The Broad Institute Genome Sequencing Center for Infectious Disease"/>
            <person name="Wu L."/>
            <person name="Ma J."/>
        </authorList>
    </citation>
    <scope>NUCLEOTIDE SEQUENCE [LARGE SCALE GENOMIC DNA]</scope>
    <source>
        <strain evidence="10">CGMCC 4.7304</strain>
    </source>
</reference>
<dbReference type="InterPro" id="IPR005117">
    <property type="entry name" value="NiRdtase/SiRdtase_haem-b_fer"/>
</dbReference>
<evidence type="ECO:0000256" key="1">
    <source>
        <dbReference type="ARBA" id="ARBA00022485"/>
    </source>
</evidence>
<organism evidence="9 10">
    <name type="scientific">Streptomyces gamaensis</name>
    <dbReference type="NCBI Taxonomy" id="1763542"/>
    <lineage>
        <taxon>Bacteria</taxon>
        <taxon>Bacillati</taxon>
        <taxon>Actinomycetota</taxon>
        <taxon>Actinomycetes</taxon>
        <taxon>Kitasatosporales</taxon>
        <taxon>Streptomycetaceae</taxon>
        <taxon>Streptomyces</taxon>
    </lineage>
</organism>
<evidence type="ECO:0000256" key="7">
    <source>
        <dbReference type="SAM" id="MobiDB-lite"/>
    </source>
</evidence>
<keyword evidence="2" id="KW-0349">Heme</keyword>
<evidence type="ECO:0000256" key="2">
    <source>
        <dbReference type="ARBA" id="ARBA00022617"/>
    </source>
</evidence>
<dbReference type="Gene3D" id="3.90.480.20">
    <property type="match status" value="1"/>
</dbReference>
<evidence type="ECO:0000256" key="5">
    <source>
        <dbReference type="ARBA" id="ARBA00023004"/>
    </source>
</evidence>
<accession>A0ABW0Z155</accession>
<dbReference type="InterPro" id="IPR036136">
    <property type="entry name" value="Nit/Sulf_reduc_fer-like_dom_sf"/>
</dbReference>
<dbReference type="Gene3D" id="3.90.480.10">
    <property type="entry name" value="Sulfite Reductase Hemoprotein,Domain 2"/>
    <property type="match status" value="1"/>
</dbReference>
<evidence type="ECO:0000256" key="3">
    <source>
        <dbReference type="ARBA" id="ARBA00022723"/>
    </source>
</evidence>
<name>A0ABW0Z155_9ACTN</name>
<feature type="domain" description="Nitrite/Sulfite reductase ferredoxin-like" evidence="8">
    <location>
        <begin position="282"/>
        <end position="342"/>
    </location>
</feature>
<dbReference type="RefSeq" id="WP_390316754.1">
    <property type="nucleotide sequence ID" value="NZ_JBHSPB010000008.1"/>
</dbReference>
<sequence>MPVTSPSPSDRENPVGRDRGDACPGALRLHGADDGALARIRLPGGLLTARQAESLAGLAHELGDGNLDLTSRGNVQLRGLAPDCGAELGARLRAAGLLPSDRHDRVRNVAASPLCGLDDRRPTADVQAWTRELDRLLCGADPEPPTRTADLSGLPDLSQLSGRFLFGLDDGRGDITALAPDVTLIAEANGSALLCYAATGPCLRLAAADAPRAAALAARHFLDGLRARGLTAWRVGDLPPQDRPDTGLLRRRLAAAGITAAPGGLLPPPAAPPEPGCVHGPGGRTALSVAAPLGRLTTAQWLLLAHGAAQAGDGTLRVTPWRGVVLPGLPAREAVPRLTALAAAGLVTSPASAWHGAGACAGHPGCAKSRADVRADATACLTSVRPAPAPEHRGTASALPVYWSGCERRCGHPGGRWVDVLATGDGYRVAVRDGAREESARTVPAARSADAVAAARATGPAGDAT</sequence>
<keyword evidence="5" id="KW-0408">Iron</keyword>
<proteinExistence type="predicted"/>
<keyword evidence="4" id="KW-0560">Oxidoreductase</keyword>
<evidence type="ECO:0000313" key="10">
    <source>
        <dbReference type="Proteomes" id="UP001596083"/>
    </source>
</evidence>
<evidence type="ECO:0000259" key="8">
    <source>
        <dbReference type="Pfam" id="PF03460"/>
    </source>
</evidence>
<evidence type="ECO:0000256" key="4">
    <source>
        <dbReference type="ARBA" id="ARBA00023002"/>
    </source>
</evidence>
<evidence type="ECO:0000313" key="9">
    <source>
        <dbReference type="EMBL" id="MFC5721463.1"/>
    </source>
</evidence>
<dbReference type="Proteomes" id="UP001596083">
    <property type="component" value="Unassembled WGS sequence"/>
</dbReference>
<dbReference type="PANTHER" id="PTHR32439">
    <property type="entry name" value="FERREDOXIN--NITRITE REDUCTASE, CHLOROPLASTIC"/>
    <property type="match status" value="1"/>
</dbReference>
<protein>
    <submittedName>
        <fullName evidence="9">Cobalamin biosynthesis protein CobG</fullName>
    </submittedName>
</protein>
<keyword evidence="1" id="KW-0004">4Fe-4S</keyword>
<dbReference type="Gene3D" id="3.30.413.10">
    <property type="entry name" value="Sulfite Reductase Hemoprotein, domain 1"/>
    <property type="match status" value="1"/>
</dbReference>
<feature type="compositionally biased region" description="Basic and acidic residues" evidence="7">
    <location>
        <begin position="9"/>
        <end position="21"/>
    </location>
</feature>
<dbReference type="InterPro" id="IPR045854">
    <property type="entry name" value="NO2/SO3_Rdtase_4Fe4S_sf"/>
</dbReference>
<gene>
    <name evidence="9" type="ORF">ACFP1Z_14925</name>
</gene>
<dbReference type="EMBL" id="JBHSPB010000008">
    <property type="protein sequence ID" value="MFC5721463.1"/>
    <property type="molecule type" value="Genomic_DNA"/>
</dbReference>
<dbReference type="PANTHER" id="PTHR32439:SF9">
    <property type="entry name" value="BLR3264 PROTEIN"/>
    <property type="match status" value="1"/>
</dbReference>
<comment type="caution">
    <text evidence="9">The sequence shown here is derived from an EMBL/GenBank/DDBJ whole genome shotgun (WGS) entry which is preliminary data.</text>
</comment>
<feature type="domain" description="Nitrite/Sulfite reductase ferredoxin-like" evidence="8">
    <location>
        <begin position="37"/>
        <end position="92"/>
    </location>
</feature>